<dbReference type="PANTHER" id="PTHR43661">
    <property type="entry name" value="D-XYLONATE DEHYDRATASE"/>
    <property type="match status" value="1"/>
</dbReference>
<dbReference type="SUPFAM" id="SSF52016">
    <property type="entry name" value="LeuD/IlvD-like"/>
    <property type="match status" value="1"/>
</dbReference>
<protein>
    <submittedName>
        <fullName evidence="2">Dihydroxy-acid dehydratase</fullName>
    </submittedName>
</protein>
<feature type="domain" description="Dihydroxy-acid/6-phosphogluconate dehydratase C-terminal" evidence="1">
    <location>
        <begin position="69"/>
        <end position="213"/>
    </location>
</feature>
<dbReference type="InterPro" id="IPR056740">
    <property type="entry name" value="ILV_EDD_C"/>
</dbReference>
<reference evidence="2 3" key="1">
    <citation type="journal article" date="2014" name="Genome Announc.">
        <title>Draft Genome Sequence of the Boron-Tolerant and Moderately Halotolerant Bacterium Gracilibacillus boraciitolerans JCM 21714T.</title>
        <authorList>
            <person name="Ahmed I."/>
            <person name="Oshima K."/>
            <person name="Suda W."/>
            <person name="Kitamura K."/>
            <person name="Iida T."/>
            <person name="Ohmori Y."/>
            <person name="Fujiwara T."/>
            <person name="Hattori M."/>
            <person name="Ohkuma M."/>
        </authorList>
    </citation>
    <scope>NUCLEOTIDE SEQUENCE [LARGE SCALE GENOMIC DNA]</scope>
    <source>
        <strain evidence="2 3">JCM 21714</strain>
    </source>
</reference>
<evidence type="ECO:0000259" key="1">
    <source>
        <dbReference type="Pfam" id="PF24877"/>
    </source>
</evidence>
<dbReference type="GO" id="GO:0016836">
    <property type="term" value="F:hydro-lyase activity"/>
    <property type="evidence" value="ECO:0007669"/>
    <property type="project" value="TreeGrafter"/>
</dbReference>
<proteinExistence type="predicted"/>
<dbReference type="STRING" id="1298598.JCM21714_1349"/>
<dbReference type="eggNOG" id="COG0129">
    <property type="taxonomic scope" value="Bacteria"/>
</dbReference>
<keyword evidence="3" id="KW-1185">Reference proteome</keyword>
<dbReference type="AlphaFoldDB" id="W4VHR0"/>
<gene>
    <name evidence="2" type="ORF">JCM21714_1349</name>
</gene>
<dbReference type="PANTHER" id="PTHR43661:SF3">
    <property type="entry name" value="D-XYLONATE DEHYDRATASE YAGF-RELATED"/>
    <property type="match status" value="1"/>
</dbReference>
<dbReference type="GO" id="GO:0005829">
    <property type="term" value="C:cytosol"/>
    <property type="evidence" value="ECO:0007669"/>
    <property type="project" value="TreeGrafter"/>
</dbReference>
<name>W4VHR0_9BACI</name>
<dbReference type="InterPro" id="IPR042096">
    <property type="entry name" value="Dihydro-acid_dehy_C"/>
</dbReference>
<dbReference type="Gene3D" id="3.50.30.80">
    <property type="entry name" value="IlvD/EDD C-terminal domain-like"/>
    <property type="match status" value="1"/>
</dbReference>
<dbReference type="EMBL" id="BAVS01000004">
    <property type="protein sequence ID" value="GAE92358.1"/>
    <property type="molecule type" value="Genomic_DNA"/>
</dbReference>
<evidence type="ECO:0000313" key="2">
    <source>
        <dbReference type="EMBL" id="GAE92358.1"/>
    </source>
</evidence>
<evidence type="ECO:0000313" key="3">
    <source>
        <dbReference type="Proteomes" id="UP000019102"/>
    </source>
</evidence>
<dbReference type="Proteomes" id="UP000019102">
    <property type="component" value="Unassembled WGS sequence"/>
</dbReference>
<organism evidence="2 3">
    <name type="scientific">Gracilibacillus boraciitolerans JCM 21714</name>
    <dbReference type="NCBI Taxonomy" id="1298598"/>
    <lineage>
        <taxon>Bacteria</taxon>
        <taxon>Bacillati</taxon>
        <taxon>Bacillota</taxon>
        <taxon>Bacilli</taxon>
        <taxon>Bacillales</taxon>
        <taxon>Bacillaceae</taxon>
        <taxon>Gracilibacillus</taxon>
    </lineage>
</organism>
<comment type="caution">
    <text evidence="2">The sequence shown here is derived from an EMBL/GenBank/DDBJ whole genome shotgun (WGS) entry which is preliminary data.</text>
</comment>
<dbReference type="Pfam" id="PF24877">
    <property type="entry name" value="ILV_EDD_C"/>
    <property type="match status" value="1"/>
</dbReference>
<sequence length="288" mass="31602">MLHLRDLGLIRENIMTVTGHTMKENLDWWEHSERRQKMKQKLKEADQIDADEVIMSKEKAKERGLTSTVTFPTGNIAPEGAVIKSTSIDPSRLDKNQIYYHKSTAKVFTSEASAIEAIKTKQIKKGDIMILTGCGPLGTGMEETYQVTSALKHLSYGKYVTLITDARFSGVSTGACIGHVGPEGLADGPIGKLQDGDLIEVRIDAKHLEGSINFIGHADQEFSSEEGARVLASRKVNPNIQPAEKLPDDTRLWAALQKVSGGTWKGSVYDVDRIVEVLAAGEKALKEK</sequence>
<accession>W4VHR0</accession>